<dbReference type="Gene3D" id="3.40.30.10">
    <property type="entry name" value="Glutaredoxin"/>
    <property type="match status" value="1"/>
</dbReference>
<dbReference type="AlphaFoldDB" id="K1SB28"/>
<evidence type="ECO:0000256" key="1">
    <source>
        <dbReference type="SAM" id="Phobius"/>
    </source>
</evidence>
<keyword evidence="1" id="KW-1133">Transmembrane helix</keyword>
<organism evidence="2">
    <name type="scientific">human gut metagenome</name>
    <dbReference type="NCBI Taxonomy" id="408170"/>
    <lineage>
        <taxon>unclassified sequences</taxon>
        <taxon>metagenomes</taxon>
        <taxon>organismal metagenomes</taxon>
    </lineage>
</organism>
<dbReference type="EMBL" id="AJWZ01008266">
    <property type="protein sequence ID" value="EKC54583.1"/>
    <property type="molecule type" value="Genomic_DNA"/>
</dbReference>
<feature type="transmembrane region" description="Helical" evidence="1">
    <location>
        <begin position="12"/>
        <end position="30"/>
    </location>
</feature>
<sequence length="220" mass="25798">MEDFTVKKRNILILIILLFVFIIGSIVVFYNHNNKVNCSKDALKFKQNYEKYNGNMIKYNNKSYKLRNLDISKDNPIIYLKKSDVVERLRKGTEVVLFGNESDLFTREAIPVLFDVANEFDCDIVYYYDSNNISKDNELYKEVINIIGNKRKDTVSKSFKTPVLIFIKEGKIVDYHEGLVDSYDDYTKSLSEDQKRELARIYRNGFNSINNGVCERKQQC</sequence>
<comment type="caution">
    <text evidence="2">The sequence shown here is derived from an EMBL/GenBank/DDBJ whole genome shotgun (WGS) entry which is preliminary data.</text>
</comment>
<evidence type="ECO:0000313" key="2">
    <source>
        <dbReference type="EMBL" id="EKC54583.1"/>
    </source>
</evidence>
<reference evidence="2" key="1">
    <citation type="journal article" date="2013" name="Environ. Microbiol.">
        <title>Microbiota from the distal guts of lean and obese adolescents exhibit partial functional redundancy besides clear differences in community structure.</title>
        <authorList>
            <person name="Ferrer M."/>
            <person name="Ruiz A."/>
            <person name="Lanza F."/>
            <person name="Haange S.B."/>
            <person name="Oberbach A."/>
            <person name="Till H."/>
            <person name="Bargiela R."/>
            <person name="Campoy C."/>
            <person name="Segura M.T."/>
            <person name="Richter M."/>
            <person name="von Bergen M."/>
            <person name="Seifert J."/>
            <person name="Suarez A."/>
        </authorList>
    </citation>
    <scope>NUCLEOTIDE SEQUENCE</scope>
</reference>
<name>K1SB28_9ZZZZ</name>
<accession>K1SB28</accession>
<keyword evidence="1" id="KW-0472">Membrane</keyword>
<keyword evidence="1" id="KW-0812">Transmembrane</keyword>
<protein>
    <submittedName>
        <fullName evidence="2">Uncharacterized protein</fullName>
    </submittedName>
</protein>
<gene>
    <name evidence="2" type="ORF">OBE_12007</name>
</gene>
<proteinExistence type="predicted"/>